<feature type="region of interest" description="Disordered" evidence="9">
    <location>
        <begin position="1"/>
        <end position="31"/>
    </location>
</feature>
<keyword evidence="6 10" id="KW-1133">Transmembrane helix</keyword>
<dbReference type="Proteomes" id="UP000002748">
    <property type="component" value="Unassembled WGS sequence"/>
</dbReference>
<keyword evidence="4 10" id="KW-0812">Transmembrane</keyword>
<comment type="caution">
    <text evidence="12">The sequence shown here is derived from an EMBL/GenBank/DDBJ whole genome shotgun (WGS) entry which is preliminary data.</text>
</comment>
<accession>J6F8H5</accession>
<dbReference type="VEuPathDB" id="FungiDB:A1Q1_07039"/>
<feature type="region of interest" description="Disordered" evidence="9">
    <location>
        <begin position="379"/>
        <end position="402"/>
    </location>
</feature>
<evidence type="ECO:0000256" key="7">
    <source>
        <dbReference type="ARBA" id="ARBA00023136"/>
    </source>
</evidence>
<dbReference type="InterPro" id="IPR016439">
    <property type="entry name" value="Lag1/Lac1-like"/>
</dbReference>
<dbReference type="AlphaFoldDB" id="J6F8H5"/>
<dbReference type="InterPro" id="IPR006634">
    <property type="entry name" value="TLC-dom"/>
</dbReference>
<gene>
    <name evidence="12" type="ORF">A1Q1_07039</name>
</gene>
<dbReference type="OrthoDB" id="3053196at2759"/>
<dbReference type="HOGENOM" id="CLU_685477_0_0_1"/>
<evidence type="ECO:0000256" key="4">
    <source>
        <dbReference type="ARBA" id="ARBA00022692"/>
    </source>
</evidence>
<evidence type="ECO:0000256" key="9">
    <source>
        <dbReference type="SAM" id="MobiDB-lite"/>
    </source>
</evidence>
<dbReference type="GO" id="GO:0046513">
    <property type="term" value="P:ceramide biosynthetic process"/>
    <property type="evidence" value="ECO:0007669"/>
    <property type="project" value="InterPro"/>
</dbReference>
<dbReference type="KEGG" id="tasa:A1Q1_07039"/>
<feature type="transmembrane region" description="Helical" evidence="10">
    <location>
        <begin position="165"/>
        <end position="185"/>
    </location>
</feature>
<evidence type="ECO:0000259" key="11">
    <source>
        <dbReference type="Pfam" id="PF03798"/>
    </source>
</evidence>
<dbReference type="GO" id="GO:0005789">
    <property type="term" value="C:endoplasmic reticulum membrane"/>
    <property type="evidence" value="ECO:0007669"/>
    <property type="project" value="UniProtKB-SubCell"/>
</dbReference>
<dbReference type="GeneID" id="25990551"/>
<evidence type="ECO:0000256" key="2">
    <source>
        <dbReference type="ARBA" id="ARBA00009808"/>
    </source>
</evidence>
<name>J6F8H5_TRIAS</name>
<evidence type="ECO:0000256" key="8">
    <source>
        <dbReference type="ARBA" id="ARBA00023180"/>
    </source>
</evidence>
<comment type="subcellular location">
    <subcellularLocation>
        <location evidence="1">Endoplasmic reticulum membrane</location>
        <topology evidence="1">Multi-pass membrane protein</topology>
    </subcellularLocation>
</comment>
<comment type="similarity">
    <text evidence="2">Belongs to the sphingosine N-acyltransferase family.</text>
</comment>
<evidence type="ECO:0000256" key="1">
    <source>
        <dbReference type="ARBA" id="ARBA00004477"/>
    </source>
</evidence>
<organism evidence="12 13">
    <name type="scientific">Trichosporon asahii var. asahii (strain ATCC 90039 / CBS 2479 / JCM 2466 / KCTC 7840 / NBRC 103889/ NCYC 2677 / UAMH 7654)</name>
    <name type="common">Yeast</name>
    <dbReference type="NCBI Taxonomy" id="1186058"/>
    <lineage>
        <taxon>Eukaryota</taxon>
        <taxon>Fungi</taxon>
        <taxon>Dikarya</taxon>
        <taxon>Basidiomycota</taxon>
        <taxon>Agaricomycotina</taxon>
        <taxon>Tremellomycetes</taxon>
        <taxon>Trichosporonales</taxon>
        <taxon>Trichosporonaceae</taxon>
        <taxon>Trichosporon</taxon>
    </lineage>
</organism>
<evidence type="ECO:0000313" key="12">
    <source>
        <dbReference type="EMBL" id="EJT51627.1"/>
    </source>
</evidence>
<evidence type="ECO:0000256" key="5">
    <source>
        <dbReference type="ARBA" id="ARBA00022824"/>
    </source>
</evidence>
<feature type="transmembrane region" description="Helical" evidence="10">
    <location>
        <begin position="205"/>
        <end position="223"/>
    </location>
</feature>
<feature type="compositionally biased region" description="Polar residues" evidence="9">
    <location>
        <begin position="20"/>
        <end position="31"/>
    </location>
</feature>
<dbReference type="Pfam" id="PF03798">
    <property type="entry name" value="TRAM_LAG1_CLN8"/>
    <property type="match status" value="1"/>
</dbReference>
<keyword evidence="5" id="KW-0256">Endoplasmic reticulum</keyword>
<feature type="transmembrane region" description="Helical" evidence="10">
    <location>
        <begin position="345"/>
        <end position="367"/>
    </location>
</feature>
<evidence type="ECO:0000313" key="13">
    <source>
        <dbReference type="Proteomes" id="UP000002748"/>
    </source>
</evidence>
<dbReference type="GO" id="GO:0050291">
    <property type="term" value="F:sphingosine N-acyltransferase activity"/>
    <property type="evidence" value="ECO:0007669"/>
    <property type="project" value="InterPro"/>
</dbReference>
<dbReference type="PANTHER" id="PTHR12560:SF11">
    <property type="entry name" value="CERAMIDE SYNTHASE LAC1-RELATED"/>
    <property type="match status" value="1"/>
</dbReference>
<evidence type="ECO:0000256" key="3">
    <source>
        <dbReference type="ARBA" id="ARBA00022679"/>
    </source>
</evidence>
<keyword evidence="3" id="KW-0808">Transferase</keyword>
<keyword evidence="7 10" id="KW-0472">Membrane</keyword>
<dbReference type="RefSeq" id="XP_014182763.1">
    <property type="nucleotide sequence ID" value="XM_014327288.1"/>
</dbReference>
<proteinExistence type="inferred from homology"/>
<sequence>MAESSSLKAPAPPVNRRRSSSVTSALNASRTSPRHRIVVPVLLGENKTLQQRGRNMRSAAPESYEPSVVATICHISVCHFLHVPQRVHDSDCQANPAQWAVRQSREDLGQRGQAAAKERPSSRPWILIDLGMTGPIKFNPFKYLLFPCNKQPNGKYTKGLGDLAFIAYYIVFWSFVRQFVTLYILRPMAKRLGIRPAKVPRFTELFYFGIMGVAGIASAAMQASLTADWNEPPPDLVVQDRVYYLMQAAYWCQQTIILALKIEKPRKDYKELVAHLAKCVNYWNDPASTPFFAFFVVVWTYMRHYLNIKILWGVYKYFDLIPVDQRTVWEPLKDNWMVWWMKWQIFAPIFLLQCINLFWYFLIWRILIRVIFFDIRKDERSDDEDEEDSDPPKQVGDADKTQ</sequence>
<dbReference type="EMBL" id="ALBS01000048">
    <property type="protein sequence ID" value="EJT51627.1"/>
    <property type="molecule type" value="Genomic_DNA"/>
</dbReference>
<feature type="domain" description="TLC" evidence="11">
    <location>
        <begin position="202"/>
        <end position="275"/>
    </location>
</feature>
<dbReference type="PANTHER" id="PTHR12560">
    <property type="entry name" value="LONGEVITY ASSURANCE FACTOR 1 LAG1"/>
    <property type="match status" value="1"/>
</dbReference>
<feature type="transmembrane region" description="Helical" evidence="10">
    <location>
        <begin position="243"/>
        <end position="262"/>
    </location>
</feature>
<protein>
    <submittedName>
        <fullName evidence="12">Ceramide synthase component, Lag1p</fullName>
    </submittedName>
</protein>
<keyword evidence="8" id="KW-0325">Glycoprotein</keyword>
<reference evidence="12 13" key="1">
    <citation type="journal article" date="2012" name="Eukaryot. Cell">
        <title>Draft genome sequence of CBS 2479, the standard type strain of Trichosporon asahii.</title>
        <authorList>
            <person name="Yang R.Y."/>
            <person name="Li H.T."/>
            <person name="Zhu H."/>
            <person name="Zhou G.P."/>
            <person name="Wang M."/>
            <person name="Wang L."/>
        </authorList>
    </citation>
    <scope>NUCLEOTIDE SEQUENCE [LARGE SCALE GENOMIC DNA]</scope>
    <source>
        <strain evidence="13">ATCC 90039 / CBS 2479 / JCM 2466 / KCTC 7840 / NCYC 2677 / UAMH 7654</strain>
    </source>
</reference>
<evidence type="ECO:0000256" key="6">
    <source>
        <dbReference type="ARBA" id="ARBA00022989"/>
    </source>
</evidence>
<feature type="transmembrane region" description="Helical" evidence="10">
    <location>
        <begin position="282"/>
        <end position="302"/>
    </location>
</feature>
<evidence type="ECO:0000256" key="10">
    <source>
        <dbReference type="SAM" id="Phobius"/>
    </source>
</evidence>